<reference evidence="2" key="1">
    <citation type="submission" date="2022-01" db="EMBL/GenBank/DDBJ databases">
        <title>Genome Sequence Resource for Two Populations of Ditylenchus destructor, the Migratory Endoparasitic Phytonematode.</title>
        <authorList>
            <person name="Zhang H."/>
            <person name="Lin R."/>
            <person name="Xie B."/>
        </authorList>
    </citation>
    <scope>NUCLEOTIDE SEQUENCE</scope>
    <source>
        <strain evidence="2">BazhouSP</strain>
    </source>
</reference>
<evidence type="ECO:0000256" key="1">
    <source>
        <dbReference type="SAM" id="MobiDB-lite"/>
    </source>
</evidence>
<name>A0AAD4R9P0_9BILA</name>
<keyword evidence="3" id="KW-1185">Reference proteome</keyword>
<feature type="compositionally biased region" description="Polar residues" evidence="1">
    <location>
        <begin position="330"/>
        <end position="342"/>
    </location>
</feature>
<gene>
    <name evidence="2" type="ORF">DdX_06284</name>
</gene>
<dbReference type="Proteomes" id="UP001201812">
    <property type="component" value="Unassembled WGS sequence"/>
</dbReference>
<organism evidence="2 3">
    <name type="scientific">Ditylenchus destructor</name>
    <dbReference type="NCBI Taxonomy" id="166010"/>
    <lineage>
        <taxon>Eukaryota</taxon>
        <taxon>Metazoa</taxon>
        <taxon>Ecdysozoa</taxon>
        <taxon>Nematoda</taxon>
        <taxon>Chromadorea</taxon>
        <taxon>Rhabditida</taxon>
        <taxon>Tylenchina</taxon>
        <taxon>Tylenchomorpha</taxon>
        <taxon>Sphaerularioidea</taxon>
        <taxon>Anguinidae</taxon>
        <taxon>Anguininae</taxon>
        <taxon>Ditylenchus</taxon>
    </lineage>
</organism>
<feature type="region of interest" description="Disordered" evidence="1">
    <location>
        <begin position="304"/>
        <end position="342"/>
    </location>
</feature>
<evidence type="ECO:0000313" key="2">
    <source>
        <dbReference type="EMBL" id="KAI1719156.1"/>
    </source>
</evidence>
<dbReference type="EMBL" id="JAKKPZ010000007">
    <property type="protein sequence ID" value="KAI1719156.1"/>
    <property type="molecule type" value="Genomic_DNA"/>
</dbReference>
<dbReference type="AlphaFoldDB" id="A0AAD4R9P0"/>
<sequence>MQFTRPLSPYKLLITNYIQVIQVLVLPEYFPHMLFCWILVKISQEVSFEHSASEKKDSNNICAKGDSVFSAGQYHATISLFPMCPSQVVMYDYGILSSSHDSSRLHANEPNSRNYDCGTRYYHSACTPTNPASQVGVVFDLSDTTQFSENTQRIGSCPCSMFTQNFYEMVATSDPAQNTAPVDFQCTNQGNFCLCTEDGECFMQLGMTLSNVQLEPFCDTNGCHTYALVIDQGSGNNGLMGDMGTTWLSSSQFDPATGNAMPLGSPPYLRVASIGCNGCAPIRGFFVIFLIISLISQWSRACAPTTTPQTENGASQSVESVHGNSGGGTVDTSQPQTSGTDSQVVAAGVKNVEGSSIGQGAGTQTEIGISTATSEASTVTTTPALESSSTATNVETELSECTPTTAQTVPLMFDPMDESIKLLNRPAADISVQAKVAILTGTAALQVKFDKMTISVSVVVFSLCLCSCPCTEPLKKSFFSPFLDSNLSKNVPALYVKCANPSDLCVCQLNSDECFQTKDGSQVALELYPYCNEGCKMYALPLDSLTGEWLGDKGTTVKLSSDTKKEVITLGSLEALSQLLEVGSVSCKGCDPIRAASCEGPYTPAGKHSDSERK</sequence>
<feature type="compositionally biased region" description="Polar residues" evidence="1">
    <location>
        <begin position="304"/>
        <end position="323"/>
    </location>
</feature>
<comment type="caution">
    <text evidence="2">The sequence shown here is derived from an EMBL/GenBank/DDBJ whole genome shotgun (WGS) entry which is preliminary data.</text>
</comment>
<proteinExistence type="predicted"/>
<evidence type="ECO:0000313" key="3">
    <source>
        <dbReference type="Proteomes" id="UP001201812"/>
    </source>
</evidence>
<accession>A0AAD4R9P0</accession>
<protein>
    <submittedName>
        <fullName evidence="2">Uncharacterized protein</fullName>
    </submittedName>
</protein>